<name>A0A136IX87_9PEZI</name>
<evidence type="ECO:0000313" key="3">
    <source>
        <dbReference type="Proteomes" id="UP000070501"/>
    </source>
</evidence>
<evidence type="ECO:0000313" key="2">
    <source>
        <dbReference type="EMBL" id="KXJ89620.1"/>
    </source>
</evidence>
<dbReference type="OrthoDB" id="4779214at2759"/>
<sequence>MIAALTLRHQTSHFHHPLSIRSATTHIPSAAELPKQSTACCQVLANQSSQFFTDKESRQTFPVGKMSRYDDEYDRRDRPSRRQRDRSADLAYSHEPAPPYPHTIRMEDNDVPPVAMPSAPVYAYTPSQGEQKGPHYGVVARSGQLDVPRSQARPRSMPPADDRYHRTRSPQRARRDRRDRRDSGSKYSDDDGARSPVDRAKHFVNDNFSNSTTGLGISVLGALVGGLAAREAVELTGKQNSRQHHEDPDYKRNQMIGTVVGAAVGALGANAFEKRLENNRDREKRQESEWERHRLAANRVIERQEVIVRPRSRGDGRGSGDWRDRDPISGRPRSRGNGVERRVDDDGGSWKSVKDWVYDDRKSGALPAGHSDASDHYH</sequence>
<gene>
    <name evidence="2" type="ORF">Micbo1qcDRAFT_164898</name>
</gene>
<dbReference type="STRING" id="196109.A0A136IX87"/>
<feature type="compositionally biased region" description="Basic and acidic residues" evidence="1">
    <location>
        <begin position="310"/>
        <end position="328"/>
    </location>
</feature>
<feature type="region of interest" description="Disordered" evidence="1">
    <location>
        <begin position="310"/>
        <end position="356"/>
    </location>
</feature>
<feature type="compositionally biased region" description="Basic and acidic residues" evidence="1">
    <location>
        <begin position="67"/>
        <end position="88"/>
    </location>
</feature>
<evidence type="ECO:0000256" key="1">
    <source>
        <dbReference type="SAM" id="MobiDB-lite"/>
    </source>
</evidence>
<reference evidence="3" key="1">
    <citation type="submission" date="2016-02" db="EMBL/GenBank/DDBJ databases">
        <title>Draft genome sequence of Microdochium bolleyi, a fungal endophyte of beachgrass.</title>
        <authorList>
            <consortium name="DOE Joint Genome Institute"/>
            <person name="David A.S."/>
            <person name="May G."/>
            <person name="Haridas S."/>
            <person name="Lim J."/>
            <person name="Wang M."/>
            <person name="Labutti K."/>
            <person name="Lipzen A."/>
            <person name="Barry K."/>
            <person name="Grigoriev I.V."/>
        </authorList>
    </citation>
    <scope>NUCLEOTIDE SEQUENCE [LARGE SCALE GENOMIC DNA]</scope>
    <source>
        <strain evidence="3">J235TASD1</strain>
    </source>
</reference>
<feature type="region of interest" description="Disordered" evidence="1">
    <location>
        <begin position="57"/>
        <end position="112"/>
    </location>
</feature>
<evidence type="ECO:0008006" key="4">
    <source>
        <dbReference type="Google" id="ProtNLM"/>
    </source>
</evidence>
<feature type="region of interest" description="Disordered" evidence="1">
    <location>
        <begin position="143"/>
        <end position="197"/>
    </location>
</feature>
<proteinExistence type="predicted"/>
<organism evidence="2 3">
    <name type="scientific">Microdochium bolleyi</name>
    <dbReference type="NCBI Taxonomy" id="196109"/>
    <lineage>
        <taxon>Eukaryota</taxon>
        <taxon>Fungi</taxon>
        <taxon>Dikarya</taxon>
        <taxon>Ascomycota</taxon>
        <taxon>Pezizomycotina</taxon>
        <taxon>Sordariomycetes</taxon>
        <taxon>Xylariomycetidae</taxon>
        <taxon>Xylariales</taxon>
        <taxon>Microdochiaceae</taxon>
        <taxon>Microdochium</taxon>
    </lineage>
</organism>
<feature type="compositionally biased region" description="Basic residues" evidence="1">
    <location>
        <begin position="165"/>
        <end position="178"/>
    </location>
</feature>
<accession>A0A136IX87</accession>
<keyword evidence="3" id="KW-1185">Reference proteome</keyword>
<dbReference type="EMBL" id="KQ964254">
    <property type="protein sequence ID" value="KXJ89620.1"/>
    <property type="molecule type" value="Genomic_DNA"/>
</dbReference>
<protein>
    <recommendedName>
        <fullName evidence="4">Glycine zipper 2TM domain-containing protein</fullName>
    </recommendedName>
</protein>
<dbReference type="AlphaFoldDB" id="A0A136IX87"/>
<feature type="compositionally biased region" description="Basic and acidic residues" evidence="1">
    <location>
        <begin position="179"/>
        <end position="197"/>
    </location>
</feature>
<dbReference type="Proteomes" id="UP000070501">
    <property type="component" value="Unassembled WGS sequence"/>
</dbReference>
<dbReference type="InParanoid" id="A0A136IX87"/>